<sequence>MRDPRYDILFKPLKIGPVTTRNRFYQVPHCTGMGHRYPKAEARLRGVKAEGGWGVVSTQEAEIHASSDLTPANEARIWGAQDIPALRLVTDAVHAHGSLAAIQLVHNGLHTANRYSRIAPLRHLQPPSQ</sequence>
<proteinExistence type="predicted"/>
<dbReference type="Proteomes" id="UP000003257">
    <property type="component" value="Unassembled WGS sequence"/>
</dbReference>
<dbReference type="RefSeq" id="WP_007120951.1">
    <property type="nucleotide sequence ID" value="NZ_ABID01000016.1"/>
</dbReference>
<evidence type="ECO:0000313" key="10">
    <source>
        <dbReference type="EMBL" id="EDQ03471.1"/>
    </source>
</evidence>
<gene>
    <name evidence="10" type="ORF">OIHEL45_20401</name>
</gene>
<name>A0ABP2D5C3_9RHOB</name>
<dbReference type="EMBL" id="ABID01000016">
    <property type="protein sequence ID" value="EDQ03471.1"/>
    <property type="molecule type" value="Genomic_DNA"/>
</dbReference>
<keyword evidence="11" id="KW-1185">Reference proteome</keyword>
<evidence type="ECO:0000259" key="9">
    <source>
        <dbReference type="Pfam" id="PF00724"/>
    </source>
</evidence>
<evidence type="ECO:0000256" key="6">
    <source>
        <dbReference type="ARBA" id="ARBA00023002"/>
    </source>
</evidence>
<evidence type="ECO:0000256" key="3">
    <source>
        <dbReference type="ARBA" id="ARBA00022630"/>
    </source>
</evidence>
<keyword evidence="7" id="KW-0408">Iron</keyword>
<comment type="cofactor">
    <cofactor evidence="1">
        <name>FMN</name>
        <dbReference type="ChEBI" id="CHEBI:58210"/>
    </cofactor>
</comment>
<keyword evidence="8" id="KW-0411">Iron-sulfur</keyword>
<evidence type="ECO:0000256" key="8">
    <source>
        <dbReference type="ARBA" id="ARBA00023014"/>
    </source>
</evidence>
<keyword evidence="4" id="KW-0288">FMN</keyword>
<comment type="caution">
    <text evidence="10">The sequence shown here is derived from an EMBL/GenBank/DDBJ whole genome shotgun (WGS) entry which is preliminary data.</text>
</comment>
<dbReference type="Pfam" id="PF00724">
    <property type="entry name" value="Oxidored_FMN"/>
    <property type="match status" value="1"/>
</dbReference>
<dbReference type="PANTHER" id="PTHR42917">
    <property type="entry name" value="2,4-DIENOYL-COA REDUCTASE"/>
    <property type="match status" value="1"/>
</dbReference>
<keyword evidence="5" id="KW-0479">Metal-binding</keyword>
<keyword evidence="6" id="KW-0560">Oxidoreductase</keyword>
<dbReference type="PANTHER" id="PTHR42917:SF2">
    <property type="entry name" value="2,4-DIENOYL-COA REDUCTASE [(2E)-ENOYL-COA-PRODUCING]"/>
    <property type="match status" value="1"/>
</dbReference>
<dbReference type="InterPro" id="IPR001155">
    <property type="entry name" value="OxRdtase_FMN_N"/>
</dbReference>
<evidence type="ECO:0000256" key="2">
    <source>
        <dbReference type="ARBA" id="ARBA00001966"/>
    </source>
</evidence>
<protein>
    <submittedName>
        <fullName evidence="10">Probable methylamine</fullName>
    </submittedName>
</protein>
<reference evidence="10 11" key="1">
    <citation type="submission" date="2007-11" db="EMBL/GenBank/DDBJ databases">
        <authorList>
            <person name="Wagner-Dobler I."/>
            <person name="Ferriera S."/>
            <person name="Johnson J."/>
            <person name="Kravitz S."/>
            <person name="Beeson K."/>
            <person name="Sutton G."/>
            <person name="Rogers Y.-H."/>
            <person name="Friedman R."/>
            <person name="Frazier M."/>
            <person name="Venter J.C."/>
        </authorList>
    </citation>
    <scope>NUCLEOTIDE SEQUENCE [LARGE SCALE GENOMIC DNA]</scope>
    <source>
        <strain evidence="10 11">HEL-45</strain>
    </source>
</reference>
<dbReference type="InterPro" id="IPR013785">
    <property type="entry name" value="Aldolase_TIM"/>
</dbReference>
<dbReference type="InterPro" id="IPR051793">
    <property type="entry name" value="NADH:flavin_oxidoreductase"/>
</dbReference>
<dbReference type="SUPFAM" id="SSF51395">
    <property type="entry name" value="FMN-linked oxidoreductases"/>
    <property type="match status" value="1"/>
</dbReference>
<dbReference type="Gene3D" id="3.20.20.70">
    <property type="entry name" value="Aldolase class I"/>
    <property type="match status" value="1"/>
</dbReference>
<feature type="domain" description="NADH:flavin oxidoreductase/NADH oxidase N-terminal" evidence="9">
    <location>
        <begin position="9"/>
        <end position="113"/>
    </location>
</feature>
<organism evidence="10 11">
    <name type="scientific">Sulfitobacter indolifex HEL-45</name>
    <dbReference type="NCBI Taxonomy" id="391624"/>
    <lineage>
        <taxon>Bacteria</taxon>
        <taxon>Pseudomonadati</taxon>
        <taxon>Pseudomonadota</taxon>
        <taxon>Alphaproteobacteria</taxon>
        <taxon>Rhodobacterales</taxon>
        <taxon>Roseobacteraceae</taxon>
        <taxon>Sulfitobacter</taxon>
    </lineage>
</organism>
<accession>A0ABP2D5C3</accession>
<evidence type="ECO:0000256" key="1">
    <source>
        <dbReference type="ARBA" id="ARBA00001917"/>
    </source>
</evidence>
<comment type="cofactor">
    <cofactor evidence="2">
        <name>[4Fe-4S] cluster</name>
        <dbReference type="ChEBI" id="CHEBI:49883"/>
    </cofactor>
</comment>
<evidence type="ECO:0000256" key="5">
    <source>
        <dbReference type="ARBA" id="ARBA00022723"/>
    </source>
</evidence>
<evidence type="ECO:0000256" key="7">
    <source>
        <dbReference type="ARBA" id="ARBA00023004"/>
    </source>
</evidence>
<keyword evidence="3" id="KW-0285">Flavoprotein</keyword>
<evidence type="ECO:0000313" key="11">
    <source>
        <dbReference type="Proteomes" id="UP000003257"/>
    </source>
</evidence>
<evidence type="ECO:0000256" key="4">
    <source>
        <dbReference type="ARBA" id="ARBA00022643"/>
    </source>
</evidence>